<keyword evidence="5" id="KW-0539">Nucleus</keyword>
<keyword evidence="2" id="KW-0698">rRNA processing</keyword>
<organism evidence="8 9">
    <name type="scientific">Rozella allomycis (strain CSF55)</name>
    <dbReference type="NCBI Taxonomy" id="988480"/>
    <lineage>
        <taxon>Eukaryota</taxon>
        <taxon>Fungi</taxon>
        <taxon>Fungi incertae sedis</taxon>
        <taxon>Cryptomycota</taxon>
        <taxon>Cryptomycota incertae sedis</taxon>
        <taxon>Rozella</taxon>
    </lineage>
</organism>
<keyword evidence="4" id="KW-0677">Repeat</keyword>
<dbReference type="Gene3D" id="2.130.10.10">
    <property type="entry name" value="YVTN repeat-like/Quinoprotein amine dehydrogenase"/>
    <property type="match status" value="1"/>
</dbReference>
<keyword evidence="3 7" id="KW-0853">WD repeat</keyword>
<dbReference type="AlphaFoldDB" id="A0A4P9YLX8"/>
<accession>A0A4P9YLX8</accession>
<proteinExistence type="inferred from homology"/>
<dbReference type="GO" id="GO:0032040">
    <property type="term" value="C:small-subunit processome"/>
    <property type="evidence" value="ECO:0007669"/>
    <property type="project" value="TreeGrafter"/>
</dbReference>
<evidence type="ECO:0000256" key="2">
    <source>
        <dbReference type="ARBA" id="ARBA00022552"/>
    </source>
</evidence>
<evidence type="ECO:0000313" key="8">
    <source>
        <dbReference type="EMBL" id="RKP20683.1"/>
    </source>
</evidence>
<dbReference type="Pfam" id="PF00400">
    <property type="entry name" value="WD40"/>
    <property type="match status" value="3"/>
</dbReference>
<evidence type="ECO:0000256" key="4">
    <source>
        <dbReference type="ARBA" id="ARBA00022737"/>
    </source>
</evidence>
<dbReference type="InterPro" id="IPR036322">
    <property type="entry name" value="WD40_repeat_dom_sf"/>
</dbReference>
<feature type="repeat" description="WD" evidence="7">
    <location>
        <begin position="318"/>
        <end position="352"/>
    </location>
</feature>
<dbReference type="InterPro" id="IPR045161">
    <property type="entry name" value="Utp18"/>
</dbReference>
<dbReference type="Proteomes" id="UP000281549">
    <property type="component" value="Unassembled WGS sequence"/>
</dbReference>
<comment type="subcellular location">
    <subcellularLocation>
        <location evidence="1">Nucleus</location>
        <location evidence="1">Nucleolus</location>
    </subcellularLocation>
</comment>
<evidence type="ECO:0000256" key="6">
    <source>
        <dbReference type="ARBA" id="ARBA00025767"/>
    </source>
</evidence>
<dbReference type="InterPro" id="IPR015943">
    <property type="entry name" value="WD40/YVTN_repeat-like_dom_sf"/>
</dbReference>
<evidence type="ECO:0000256" key="3">
    <source>
        <dbReference type="ARBA" id="ARBA00022574"/>
    </source>
</evidence>
<dbReference type="PROSITE" id="PS50082">
    <property type="entry name" value="WD_REPEATS_2"/>
    <property type="match status" value="1"/>
</dbReference>
<dbReference type="EMBL" id="ML005032">
    <property type="protein sequence ID" value="RKP20683.1"/>
    <property type="molecule type" value="Genomic_DNA"/>
</dbReference>
<dbReference type="SUPFAM" id="SSF50978">
    <property type="entry name" value="WD40 repeat-like"/>
    <property type="match status" value="1"/>
</dbReference>
<evidence type="ECO:0000256" key="5">
    <source>
        <dbReference type="ARBA" id="ARBA00023242"/>
    </source>
</evidence>
<name>A0A4P9YLX8_ROZAC</name>
<comment type="similarity">
    <text evidence="6">Belongs to the WD repeat UTP18 family.</text>
</comment>
<sequence length="421" mass="47650">MTLEKSKVEKHLESILFDKENEDFDEFLNENKDLDQFQDAEDELSPQQFFIIDSFGENNADKSQARDAEEIQDEDVEMKTGDEVECVWYDEDDENVMIDLKKETRFKKLRVDYEEEIITGVEYQKRVAKLLFKQPEWAKRVYAGVEDKLNALLNTSTPKIKQGTLIPDVIDIRRVKDANCSETSSCVIQSLQFHKNGQVMLTAGMDKTLRLFQIDGLTNSKIQSVHIDDLPISCAQFTADGKEIVLSGLRRHFYFYNIEGGSVEKVPFINGRDDKALNTFAVSPCNRFLAFPGKAGHILFLSRSTKQLIFDLKMNGHVKSLCFSHDGSFLYSFGGDGFVYQWDTTAGACVHVFKDEGTLKGSCVSLSSCGKYIACGSDSGCVNLYELEEALSKKNPKPLKTFMNLTTYIDAARNKIVLDSF</sequence>
<dbReference type="InterPro" id="IPR001680">
    <property type="entry name" value="WD40_rpt"/>
</dbReference>
<dbReference type="PANTHER" id="PTHR18359">
    <property type="entry name" value="WD-REPEAT PROTEIN-RELATED"/>
    <property type="match status" value="1"/>
</dbReference>
<dbReference type="SMART" id="SM00320">
    <property type="entry name" value="WD40"/>
    <property type="match status" value="4"/>
</dbReference>
<protein>
    <submittedName>
        <fullName evidence="8">WD40 repeat-like protein</fullName>
    </submittedName>
</protein>
<dbReference type="GO" id="GO:0034388">
    <property type="term" value="C:Pwp2p-containing subcomplex of 90S preribosome"/>
    <property type="evidence" value="ECO:0007669"/>
    <property type="project" value="TreeGrafter"/>
</dbReference>
<evidence type="ECO:0000256" key="7">
    <source>
        <dbReference type="PROSITE-ProRule" id="PRU00221"/>
    </source>
</evidence>
<dbReference type="PANTHER" id="PTHR18359:SF0">
    <property type="entry name" value="U3 SMALL NUCLEOLAR RNA-ASSOCIATED PROTEIN 18 HOMOLOG"/>
    <property type="match status" value="1"/>
</dbReference>
<dbReference type="GO" id="GO:0006364">
    <property type="term" value="P:rRNA processing"/>
    <property type="evidence" value="ECO:0007669"/>
    <property type="project" value="UniProtKB-KW"/>
</dbReference>
<reference evidence="9" key="1">
    <citation type="journal article" date="2018" name="Nat. Microbiol.">
        <title>Leveraging single-cell genomics to expand the fungal tree of life.</title>
        <authorList>
            <person name="Ahrendt S.R."/>
            <person name="Quandt C.A."/>
            <person name="Ciobanu D."/>
            <person name="Clum A."/>
            <person name="Salamov A."/>
            <person name="Andreopoulos B."/>
            <person name="Cheng J.F."/>
            <person name="Woyke T."/>
            <person name="Pelin A."/>
            <person name="Henrissat B."/>
            <person name="Reynolds N.K."/>
            <person name="Benny G.L."/>
            <person name="Smith M.E."/>
            <person name="James T.Y."/>
            <person name="Grigoriev I.V."/>
        </authorList>
    </citation>
    <scope>NUCLEOTIDE SEQUENCE [LARGE SCALE GENOMIC DNA]</scope>
    <source>
        <strain evidence="9">CSF55</strain>
    </source>
</reference>
<gene>
    <name evidence="8" type="ORF">ROZALSC1DRAFT_27850</name>
</gene>
<evidence type="ECO:0000256" key="1">
    <source>
        <dbReference type="ARBA" id="ARBA00004604"/>
    </source>
</evidence>
<evidence type="ECO:0000313" key="9">
    <source>
        <dbReference type="Proteomes" id="UP000281549"/>
    </source>
</evidence>
<feature type="non-terminal residue" evidence="8">
    <location>
        <position position="421"/>
    </location>
</feature>